<keyword evidence="4 7" id="KW-0812">Transmembrane</keyword>
<dbReference type="Proteomes" id="UP000774750">
    <property type="component" value="Unassembled WGS sequence"/>
</dbReference>
<dbReference type="GO" id="GO:0042910">
    <property type="term" value="F:xenobiotic transmembrane transporter activity"/>
    <property type="evidence" value="ECO:0007669"/>
    <property type="project" value="InterPro"/>
</dbReference>
<accession>A0A939BEX8</accession>
<organism evidence="8 9">
    <name type="scientific">Merdimmobilis hominis</name>
    <dbReference type="NCBI Taxonomy" id="2897707"/>
    <lineage>
        <taxon>Bacteria</taxon>
        <taxon>Bacillati</taxon>
        <taxon>Bacillota</taxon>
        <taxon>Clostridia</taxon>
        <taxon>Eubacteriales</taxon>
        <taxon>Oscillospiraceae</taxon>
        <taxon>Merdimmobilis</taxon>
    </lineage>
</organism>
<evidence type="ECO:0000313" key="9">
    <source>
        <dbReference type="Proteomes" id="UP000774750"/>
    </source>
</evidence>
<feature type="transmembrane region" description="Helical" evidence="7">
    <location>
        <begin position="410"/>
        <end position="430"/>
    </location>
</feature>
<proteinExistence type="predicted"/>
<dbReference type="Pfam" id="PF01554">
    <property type="entry name" value="MatE"/>
    <property type="match status" value="2"/>
</dbReference>
<keyword evidence="9" id="KW-1185">Reference proteome</keyword>
<dbReference type="GO" id="GO:0015297">
    <property type="term" value="F:antiporter activity"/>
    <property type="evidence" value="ECO:0007669"/>
    <property type="project" value="InterPro"/>
</dbReference>
<feature type="transmembrane region" description="Helical" evidence="7">
    <location>
        <begin position="12"/>
        <end position="30"/>
    </location>
</feature>
<feature type="transmembrane region" description="Helical" evidence="7">
    <location>
        <begin position="313"/>
        <end position="340"/>
    </location>
</feature>
<dbReference type="NCBIfam" id="TIGR00797">
    <property type="entry name" value="matE"/>
    <property type="match status" value="1"/>
</dbReference>
<comment type="subcellular location">
    <subcellularLocation>
        <location evidence="1">Cell membrane</location>
        <topology evidence="1">Multi-pass membrane protein</topology>
    </subcellularLocation>
</comment>
<feature type="transmembrane region" description="Helical" evidence="7">
    <location>
        <begin position="386"/>
        <end position="404"/>
    </location>
</feature>
<feature type="transmembrane region" description="Helical" evidence="7">
    <location>
        <begin position="352"/>
        <end position="374"/>
    </location>
</feature>
<dbReference type="InterPro" id="IPR051327">
    <property type="entry name" value="MATE_MepA_subfamily"/>
</dbReference>
<reference evidence="8" key="1">
    <citation type="submission" date="2020-08" db="EMBL/GenBank/DDBJ databases">
        <authorList>
            <person name="Cejkova D."/>
            <person name="Kubasova T."/>
            <person name="Jahodarova E."/>
            <person name="Rychlik I."/>
        </authorList>
    </citation>
    <scope>NUCLEOTIDE SEQUENCE</scope>
    <source>
        <strain evidence="8">An559</strain>
    </source>
</reference>
<evidence type="ECO:0000256" key="7">
    <source>
        <dbReference type="SAM" id="Phobius"/>
    </source>
</evidence>
<keyword evidence="2" id="KW-0813">Transport</keyword>
<dbReference type="AlphaFoldDB" id="A0A939BEX8"/>
<reference evidence="8" key="2">
    <citation type="journal article" date="2021" name="Sci. Rep.">
        <title>The distribution of antibiotic resistance genes in chicken gut microbiota commensals.</title>
        <authorList>
            <person name="Juricova H."/>
            <person name="Matiasovicova J."/>
            <person name="Kubasova T."/>
            <person name="Cejkova D."/>
            <person name="Rychlik I."/>
        </authorList>
    </citation>
    <scope>NUCLEOTIDE SEQUENCE</scope>
    <source>
        <strain evidence="8">An559</strain>
    </source>
</reference>
<protein>
    <submittedName>
        <fullName evidence="8">MATE family efflux transporter</fullName>
    </submittedName>
</protein>
<dbReference type="PANTHER" id="PTHR43823:SF3">
    <property type="entry name" value="MULTIDRUG EXPORT PROTEIN MEPA"/>
    <property type="match status" value="1"/>
</dbReference>
<feature type="transmembrane region" description="Helical" evidence="7">
    <location>
        <begin position="92"/>
        <end position="117"/>
    </location>
</feature>
<dbReference type="RefSeq" id="WP_204447379.1">
    <property type="nucleotide sequence ID" value="NZ_JACJKY010000016.1"/>
</dbReference>
<name>A0A939BEX8_9FIRM</name>
<feature type="transmembrane region" description="Helical" evidence="7">
    <location>
        <begin position="129"/>
        <end position="151"/>
    </location>
</feature>
<feature type="transmembrane region" description="Helical" evidence="7">
    <location>
        <begin position="158"/>
        <end position="182"/>
    </location>
</feature>
<evidence type="ECO:0000256" key="3">
    <source>
        <dbReference type="ARBA" id="ARBA00022475"/>
    </source>
</evidence>
<evidence type="ECO:0000256" key="4">
    <source>
        <dbReference type="ARBA" id="ARBA00022692"/>
    </source>
</evidence>
<sequence length="438" mass="47212">MHTNPTEKRFWYYVLPSMLTMVLSGFYVIVDGFFIGQATGDIGLGAINLAWPITAVMQATGIGVGIGGSVLFSMYQGAQDAEEARAARGNTLVLLVLLAAFMIVFFSFTSDFILRLFGARGALFDAAHSYIRVVIFGTLFQTLGCGLTPIIKNSGRTISAMLIMISGLFTNIVLDALFIIVFPWGLAGAAAATATAQGVVAVLSLVLILRDRKIPFSFSELQPQARKMIRILKIGFSPFGVSLAPSIVIIFANWQCLAYGQEIAVAAYSVLSYVSATFLALLQGIGDGVQPIISYLHGAGEAKKVEHVRFRAVRLAVLLGTAFFLISIPTTSFFSGLFGVSDAAAVMAKSGLILTAVAYPFAGLVRCSISYFYATGDTKLSTCFTYLDPLVFTPVFLFLLPIFFDVEGIWSVLAAVQITMSLLILGVFFGRRKKSKKI</sequence>
<gene>
    <name evidence="8" type="ORF">H6A12_09720</name>
</gene>
<evidence type="ECO:0000256" key="1">
    <source>
        <dbReference type="ARBA" id="ARBA00004651"/>
    </source>
</evidence>
<keyword evidence="5 7" id="KW-1133">Transmembrane helix</keyword>
<evidence type="ECO:0000313" key="8">
    <source>
        <dbReference type="EMBL" id="MBM6921432.1"/>
    </source>
</evidence>
<feature type="transmembrane region" description="Helical" evidence="7">
    <location>
        <begin position="263"/>
        <end position="282"/>
    </location>
</feature>
<evidence type="ECO:0000256" key="5">
    <source>
        <dbReference type="ARBA" id="ARBA00022989"/>
    </source>
</evidence>
<dbReference type="EMBL" id="JACJKY010000016">
    <property type="protein sequence ID" value="MBM6921432.1"/>
    <property type="molecule type" value="Genomic_DNA"/>
</dbReference>
<feature type="transmembrane region" description="Helical" evidence="7">
    <location>
        <begin position="188"/>
        <end position="209"/>
    </location>
</feature>
<keyword evidence="6 7" id="KW-0472">Membrane</keyword>
<dbReference type="GO" id="GO:0005886">
    <property type="term" value="C:plasma membrane"/>
    <property type="evidence" value="ECO:0007669"/>
    <property type="project" value="UniProtKB-SubCell"/>
</dbReference>
<dbReference type="InterPro" id="IPR002528">
    <property type="entry name" value="MATE_fam"/>
</dbReference>
<feature type="transmembrane region" description="Helical" evidence="7">
    <location>
        <begin position="50"/>
        <end position="72"/>
    </location>
</feature>
<evidence type="ECO:0000256" key="2">
    <source>
        <dbReference type="ARBA" id="ARBA00022448"/>
    </source>
</evidence>
<evidence type="ECO:0000256" key="6">
    <source>
        <dbReference type="ARBA" id="ARBA00023136"/>
    </source>
</evidence>
<comment type="caution">
    <text evidence="8">The sequence shown here is derived from an EMBL/GenBank/DDBJ whole genome shotgun (WGS) entry which is preliminary data.</text>
</comment>
<dbReference type="PIRSF" id="PIRSF006603">
    <property type="entry name" value="DinF"/>
    <property type="match status" value="1"/>
</dbReference>
<keyword evidence="3" id="KW-1003">Cell membrane</keyword>
<feature type="transmembrane region" description="Helical" evidence="7">
    <location>
        <begin position="230"/>
        <end position="251"/>
    </location>
</feature>
<dbReference type="InterPro" id="IPR048279">
    <property type="entry name" value="MdtK-like"/>
</dbReference>
<dbReference type="PANTHER" id="PTHR43823">
    <property type="entry name" value="SPORULATION PROTEIN YKVU"/>
    <property type="match status" value="1"/>
</dbReference>